<keyword evidence="6 7" id="KW-0472">Membrane</keyword>
<feature type="transmembrane region" description="Helical" evidence="7">
    <location>
        <begin position="31"/>
        <end position="54"/>
    </location>
</feature>
<dbReference type="PANTHER" id="PTHR43394:SF1">
    <property type="entry name" value="ATP-BINDING CASSETTE SUB-FAMILY B MEMBER 10, MITOCHONDRIAL"/>
    <property type="match status" value="1"/>
</dbReference>
<evidence type="ECO:0000259" key="8">
    <source>
        <dbReference type="PROSITE" id="PS50893"/>
    </source>
</evidence>
<evidence type="ECO:0000256" key="1">
    <source>
        <dbReference type="ARBA" id="ARBA00004651"/>
    </source>
</evidence>
<keyword evidence="5 7" id="KW-1133">Transmembrane helix</keyword>
<dbReference type="EMBL" id="JBHUFV010000033">
    <property type="protein sequence ID" value="MFD1933577.1"/>
    <property type="molecule type" value="Genomic_DNA"/>
</dbReference>
<feature type="domain" description="ABC transporter" evidence="8">
    <location>
        <begin position="347"/>
        <end position="571"/>
    </location>
</feature>
<dbReference type="Gene3D" id="3.40.50.300">
    <property type="entry name" value="P-loop containing nucleotide triphosphate hydrolases"/>
    <property type="match status" value="1"/>
</dbReference>
<dbReference type="CDD" id="cd07346">
    <property type="entry name" value="ABC_6TM_exporters"/>
    <property type="match status" value="1"/>
</dbReference>
<dbReference type="RefSeq" id="WP_379573616.1">
    <property type="nucleotide sequence ID" value="NZ_JBHUFV010000033.1"/>
</dbReference>
<dbReference type="InterPro" id="IPR003439">
    <property type="entry name" value="ABC_transporter-like_ATP-bd"/>
</dbReference>
<evidence type="ECO:0000256" key="6">
    <source>
        <dbReference type="ARBA" id="ARBA00023136"/>
    </source>
</evidence>
<dbReference type="GO" id="GO:0005524">
    <property type="term" value="F:ATP binding"/>
    <property type="evidence" value="ECO:0007669"/>
    <property type="project" value="UniProtKB-KW"/>
</dbReference>
<proteinExistence type="predicted"/>
<organism evidence="10 11">
    <name type="scientific">Nonomuraea mangrovi</name>
    <dbReference type="NCBI Taxonomy" id="2316207"/>
    <lineage>
        <taxon>Bacteria</taxon>
        <taxon>Bacillati</taxon>
        <taxon>Actinomycetota</taxon>
        <taxon>Actinomycetes</taxon>
        <taxon>Streptosporangiales</taxon>
        <taxon>Streptosporangiaceae</taxon>
        <taxon>Nonomuraea</taxon>
    </lineage>
</organism>
<name>A0ABW4SWB4_9ACTN</name>
<reference evidence="11" key="1">
    <citation type="journal article" date="2019" name="Int. J. Syst. Evol. Microbiol.">
        <title>The Global Catalogue of Microorganisms (GCM) 10K type strain sequencing project: providing services to taxonomists for standard genome sequencing and annotation.</title>
        <authorList>
            <consortium name="The Broad Institute Genomics Platform"/>
            <consortium name="The Broad Institute Genome Sequencing Center for Infectious Disease"/>
            <person name="Wu L."/>
            <person name="Ma J."/>
        </authorList>
    </citation>
    <scope>NUCLEOTIDE SEQUENCE [LARGE SCALE GENOMIC DNA]</scope>
    <source>
        <strain evidence="11">ICMP 6774ER</strain>
    </source>
</reference>
<sequence length="578" mass="59488">MTTTEDRELLPTATAAQTRAAVWRLAGPHRFAALGGFAVLVVATGIGLLTAPVLGHIIDLVTRASPAAAITEPVTWLVAIAVGHGVATALGVSLVARLGEGMLATLRERFVDRALRLPLDQVERAGSGDLTSRVTSDVAVITNAVRDALPALARSVLTIGLTLVGMAVLDWRFLLVALVAVPIQAHTLRWYVRRAVPLYASQRVAVGAQQQQLLGTVGGAPTVRAFRLADRHLSMVGAASRAAVDLAVAGVRLVTGFYGRLNLAEWAGLSAVLVTGFLLVRGGEVSIGTAGAAALYFHSLFTPINIALGLVDDAQAAGAGLARLVGVVDAAAVPAPPLASGSPAPDVRVSDVGYAYRSGHPVLRGVDLDIAAKETVALVGASGAGKTTLAKLIAGIHEPDSGSITVDGDDRNVALLTQEVHVFTGTLADDLRLARPEAGGEDLVAALDLVGALAWVRALPEGLDTVVGESGHRLTAAQAQQLALARLVLADPPVVVLDEATAEAGSAGARALEASAAAAIEGRTALVVAHRLTQAAAADRVVLLEEGRVAETGTHDELVRAGGRYAALWEAWSGHRER</sequence>
<comment type="subcellular location">
    <subcellularLocation>
        <location evidence="1">Cell membrane</location>
        <topology evidence="1">Multi-pass membrane protein</topology>
    </subcellularLocation>
</comment>
<keyword evidence="3" id="KW-0547">Nucleotide-binding</keyword>
<feature type="domain" description="ABC transmembrane type-1" evidence="9">
    <location>
        <begin position="34"/>
        <end position="316"/>
    </location>
</feature>
<comment type="caution">
    <text evidence="10">The sequence shown here is derived from an EMBL/GenBank/DDBJ whole genome shotgun (WGS) entry which is preliminary data.</text>
</comment>
<keyword evidence="4 10" id="KW-0067">ATP-binding</keyword>
<dbReference type="Gene3D" id="1.20.1560.10">
    <property type="entry name" value="ABC transporter type 1, transmembrane domain"/>
    <property type="match status" value="1"/>
</dbReference>
<evidence type="ECO:0000256" key="7">
    <source>
        <dbReference type="SAM" id="Phobius"/>
    </source>
</evidence>
<dbReference type="InterPro" id="IPR003593">
    <property type="entry name" value="AAA+_ATPase"/>
</dbReference>
<protein>
    <submittedName>
        <fullName evidence="10">ABC transporter ATP-binding protein</fullName>
    </submittedName>
</protein>
<accession>A0ABW4SWB4</accession>
<dbReference type="Pfam" id="PF00664">
    <property type="entry name" value="ABC_membrane"/>
    <property type="match status" value="1"/>
</dbReference>
<dbReference type="Proteomes" id="UP001597368">
    <property type="component" value="Unassembled WGS sequence"/>
</dbReference>
<dbReference type="PROSITE" id="PS50929">
    <property type="entry name" value="ABC_TM1F"/>
    <property type="match status" value="1"/>
</dbReference>
<evidence type="ECO:0000313" key="11">
    <source>
        <dbReference type="Proteomes" id="UP001597368"/>
    </source>
</evidence>
<dbReference type="SMART" id="SM00382">
    <property type="entry name" value="AAA"/>
    <property type="match status" value="1"/>
</dbReference>
<feature type="transmembrane region" description="Helical" evidence="7">
    <location>
        <begin position="156"/>
        <end position="181"/>
    </location>
</feature>
<dbReference type="SUPFAM" id="SSF90123">
    <property type="entry name" value="ABC transporter transmembrane region"/>
    <property type="match status" value="1"/>
</dbReference>
<dbReference type="InterPro" id="IPR039421">
    <property type="entry name" value="Type_1_exporter"/>
</dbReference>
<evidence type="ECO:0000256" key="2">
    <source>
        <dbReference type="ARBA" id="ARBA00022692"/>
    </source>
</evidence>
<evidence type="ECO:0000256" key="4">
    <source>
        <dbReference type="ARBA" id="ARBA00022840"/>
    </source>
</evidence>
<keyword evidence="11" id="KW-1185">Reference proteome</keyword>
<dbReference type="PANTHER" id="PTHR43394">
    <property type="entry name" value="ATP-DEPENDENT PERMEASE MDL1, MITOCHONDRIAL"/>
    <property type="match status" value="1"/>
</dbReference>
<evidence type="ECO:0000259" key="9">
    <source>
        <dbReference type="PROSITE" id="PS50929"/>
    </source>
</evidence>
<dbReference type="InterPro" id="IPR027417">
    <property type="entry name" value="P-loop_NTPase"/>
</dbReference>
<dbReference type="SUPFAM" id="SSF52540">
    <property type="entry name" value="P-loop containing nucleoside triphosphate hydrolases"/>
    <property type="match status" value="1"/>
</dbReference>
<dbReference type="Pfam" id="PF00005">
    <property type="entry name" value="ABC_tran"/>
    <property type="match status" value="1"/>
</dbReference>
<dbReference type="InterPro" id="IPR011527">
    <property type="entry name" value="ABC1_TM_dom"/>
</dbReference>
<dbReference type="InterPro" id="IPR036640">
    <property type="entry name" value="ABC1_TM_sf"/>
</dbReference>
<evidence type="ECO:0000256" key="3">
    <source>
        <dbReference type="ARBA" id="ARBA00022741"/>
    </source>
</evidence>
<gene>
    <name evidence="10" type="ORF">ACFSKW_19135</name>
</gene>
<keyword evidence="2 7" id="KW-0812">Transmembrane</keyword>
<feature type="transmembrane region" description="Helical" evidence="7">
    <location>
        <begin position="74"/>
        <end position="99"/>
    </location>
</feature>
<evidence type="ECO:0000256" key="5">
    <source>
        <dbReference type="ARBA" id="ARBA00022989"/>
    </source>
</evidence>
<evidence type="ECO:0000313" key="10">
    <source>
        <dbReference type="EMBL" id="MFD1933577.1"/>
    </source>
</evidence>
<dbReference type="PROSITE" id="PS50893">
    <property type="entry name" value="ABC_TRANSPORTER_2"/>
    <property type="match status" value="1"/>
</dbReference>